<feature type="domain" description="TonB-dependent receptor plug" evidence="14">
    <location>
        <begin position="122"/>
        <end position="230"/>
    </location>
</feature>
<dbReference type="PANTHER" id="PTHR30069">
    <property type="entry name" value="TONB-DEPENDENT OUTER MEMBRANE RECEPTOR"/>
    <property type="match status" value="1"/>
</dbReference>
<dbReference type="GO" id="GO:0044718">
    <property type="term" value="P:siderophore transmembrane transport"/>
    <property type="evidence" value="ECO:0007669"/>
    <property type="project" value="TreeGrafter"/>
</dbReference>
<feature type="domain" description="TonB-dependent receptor-like beta-barrel" evidence="13">
    <location>
        <begin position="381"/>
        <end position="900"/>
    </location>
</feature>
<evidence type="ECO:0000256" key="10">
    <source>
        <dbReference type="PROSITE-ProRule" id="PRU01360"/>
    </source>
</evidence>
<evidence type="ECO:0000313" key="16">
    <source>
        <dbReference type="Proteomes" id="UP000248745"/>
    </source>
</evidence>
<dbReference type="Pfam" id="PF13715">
    <property type="entry name" value="CarbopepD_reg_2"/>
    <property type="match status" value="1"/>
</dbReference>
<evidence type="ECO:0000256" key="11">
    <source>
        <dbReference type="RuleBase" id="RU003357"/>
    </source>
</evidence>
<keyword evidence="9 10" id="KW-0998">Cell outer membrane</keyword>
<evidence type="ECO:0000256" key="1">
    <source>
        <dbReference type="ARBA" id="ARBA00004571"/>
    </source>
</evidence>
<dbReference type="SUPFAM" id="SSF56935">
    <property type="entry name" value="Porins"/>
    <property type="match status" value="1"/>
</dbReference>
<dbReference type="PANTHER" id="PTHR30069:SF29">
    <property type="entry name" value="HEMOGLOBIN AND HEMOGLOBIN-HAPTOGLOBIN-BINDING PROTEIN 1-RELATED"/>
    <property type="match status" value="1"/>
</dbReference>
<evidence type="ECO:0000256" key="9">
    <source>
        <dbReference type="ARBA" id="ARBA00023237"/>
    </source>
</evidence>
<keyword evidence="7 10" id="KW-0472">Membrane</keyword>
<dbReference type="InterPro" id="IPR008969">
    <property type="entry name" value="CarboxyPept-like_regulatory"/>
</dbReference>
<feature type="signal peptide" evidence="12">
    <location>
        <begin position="1"/>
        <end position="21"/>
    </location>
</feature>
<dbReference type="PROSITE" id="PS52016">
    <property type="entry name" value="TONB_DEPENDENT_REC_3"/>
    <property type="match status" value="1"/>
</dbReference>
<dbReference type="Pfam" id="PF07715">
    <property type="entry name" value="Plug"/>
    <property type="match status" value="1"/>
</dbReference>
<keyword evidence="8" id="KW-0675">Receptor</keyword>
<dbReference type="InterPro" id="IPR037066">
    <property type="entry name" value="Plug_dom_sf"/>
</dbReference>
<dbReference type="GO" id="GO:0015344">
    <property type="term" value="F:siderophore uptake transmembrane transporter activity"/>
    <property type="evidence" value="ECO:0007669"/>
    <property type="project" value="TreeGrafter"/>
</dbReference>
<evidence type="ECO:0000256" key="4">
    <source>
        <dbReference type="ARBA" id="ARBA00022692"/>
    </source>
</evidence>
<dbReference type="InterPro" id="IPR012910">
    <property type="entry name" value="Plug_dom"/>
</dbReference>
<evidence type="ECO:0000256" key="12">
    <source>
        <dbReference type="SAM" id="SignalP"/>
    </source>
</evidence>
<keyword evidence="5 12" id="KW-0732">Signal</keyword>
<evidence type="ECO:0000256" key="2">
    <source>
        <dbReference type="ARBA" id="ARBA00022448"/>
    </source>
</evidence>
<evidence type="ECO:0000256" key="7">
    <source>
        <dbReference type="ARBA" id="ARBA00023136"/>
    </source>
</evidence>
<dbReference type="InterPro" id="IPR036942">
    <property type="entry name" value="Beta-barrel_TonB_sf"/>
</dbReference>
<sequence>MQSKHLQIFLLLLLVAVYKTAAQDAYLVSGRILDSVNSQLRNNATVQVKGTTIGAITDDAGNFQLKVAQKLPIELLISAIGYQSQTFLITAVGKEVNILLQPQAMVMDQVVVSASRVSESMMKTPVSIEKLDIRAIRQSAAPSFYDALENLKGVQMTTLSLGYKVPNTRGFSGTTNSRFLQMVDGVDNISPGIGAPVANAVGPTDLDIESVELIPGAASALYGLNAVNGISNMKTKSPFKYEGLSVYQKIGVNHIDDDLHSPTPLYETAVRYARVIGKRFAFKINADYMRGYDWIANNMRDQNPNANVSVGLTGANNPGADLINNYGDESSDRRTLTLDGKKYVVSRTGYAEKDLADYNLHNLKFDASLYYKLGKGAELSYTYRIGNVTNLYQRGNRIELDGLQIQQHVAELKGSNYFLKAYYTGENTGNSYNLRPLGENMDLAFKSNNQWYSDYSNAFLAATDNGSGVADAQAAARAAADNGRYQPGTQAFDDKKNELIHINNWDKGAALIMKTGFVHGEGQYDFSKYVSWIKLLAGFNYRDYIIHPDGNSYVNPESYTDSTKLNTIFHYYSYGGFAQATKTFFEEKLKVVASVRADKVQYFDPRINPRIALVYTVSQKHNFRISFQNGYRFPTLFEGFSYVDNGGVKRLGGLEVMSKYFGVFENSYVRTSQDAFIAAVNNDINKNGLTQTAAIEKNQHLLIKSNYNYIKPEHINSLEAGYKGILFGGRLFIDADYYFNVYKDFIGQVELTKPDKGTIGVDDSTVFYAYDKTKSTVYRMWTNSTGIVSNQGASLGLRYNLPRQYSVSANVSYAQLLHISAGDALIPAFNTPQWITNISLGNAQIFKNTGFNISWRWQSGFDWQSPLANGFIPAYDVVDAQINYAVPKIYTTFKLGASNLFNKKYYQYEGGPVIGGLYYFTVIFDDNFQRK</sequence>
<evidence type="ECO:0000259" key="13">
    <source>
        <dbReference type="Pfam" id="PF00593"/>
    </source>
</evidence>
<dbReference type="RefSeq" id="WP_111000036.1">
    <property type="nucleotide sequence ID" value="NZ_QKTW01000022.1"/>
</dbReference>
<comment type="subcellular location">
    <subcellularLocation>
        <location evidence="1 10">Cell outer membrane</location>
        <topology evidence="1 10">Multi-pass membrane protein</topology>
    </subcellularLocation>
</comment>
<dbReference type="Proteomes" id="UP000248745">
    <property type="component" value="Unassembled WGS sequence"/>
</dbReference>
<dbReference type="Gene3D" id="2.60.40.1120">
    <property type="entry name" value="Carboxypeptidase-like, regulatory domain"/>
    <property type="match status" value="1"/>
</dbReference>
<dbReference type="OrthoDB" id="1109208at2"/>
<comment type="similarity">
    <text evidence="10 11">Belongs to the TonB-dependent receptor family.</text>
</comment>
<keyword evidence="2 10" id="KW-0813">Transport</keyword>
<dbReference type="EMBL" id="QKTW01000022">
    <property type="protein sequence ID" value="PZF71662.1"/>
    <property type="molecule type" value="Genomic_DNA"/>
</dbReference>
<feature type="chain" id="PRO_5015866723" description="TonB-dependent receptor" evidence="12">
    <location>
        <begin position="22"/>
        <end position="931"/>
    </location>
</feature>
<reference evidence="15 16" key="1">
    <citation type="submission" date="2018-06" db="EMBL/GenBank/DDBJ databases">
        <title>Mucibacter soli gen. nov., sp. nov., a new member of the family Chitinophagaceae producing mucin.</title>
        <authorList>
            <person name="Kim M.-K."/>
            <person name="Park S."/>
            <person name="Kim T.-S."/>
            <person name="Joung Y."/>
            <person name="Han J.-H."/>
            <person name="Kim S.B."/>
        </authorList>
    </citation>
    <scope>NUCLEOTIDE SEQUENCE [LARGE SCALE GENOMIC DNA]</scope>
    <source>
        <strain evidence="15 16">R1-15</strain>
    </source>
</reference>
<dbReference type="InterPro" id="IPR039426">
    <property type="entry name" value="TonB-dep_rcpt-like"/>
</dbReference>
<accession>A0A2W2ADE5</accession>
<dbReference type="AlphaFoldDB" id="A0A2W2ADE5"/>
<dbReference type="GO" id="GO:0009279">
    <property type="term" value="C:cell outer membrane"/>
    <property type="evidence" value="ECO:0007669"/>
    <property type="project" value="UniProtKB-SubCell"/>
</dbReference>
<evidence type="ECO:0008006" key="17">
    <source>
        <dbReference type="Google" id="ProtNLM"/>
    </source>
</evidence>
<keyword evidence="4 10" id="KW-0812">Transmembrane</keyword>
<keyword evidence="16" id="KW-1185">Reference proteome</keyword>
<dbReference type="InterPro" id="IPR000531">
    <property type="entry name" value="Beta-barrel_TonB"/>
</dbReference>
<keyword evidence="6 11" id="KW-0798">TonB box</keyword>
<evidence type="ECO:0000256" key="6">
    <source>
        <dbReference type="ARBA" id="ARBA00023077"/>
    </source>
</evidence>
<evidence type="ECO:0000256" key="3">
    <source>
        <dbReference type="ARBA" id="ARBA00022452"/>
    </source>
</evidence>
<dbReference type="Gene3D" id="2.170.130.10">
    <property type="entry name" value="TonB-dependent receptor, plug domain"/>
    <property type="match status" value="1"/>
</dbReference>
<evidence type="ECO:0000313" key="15">
    <source>
        <dbReference type="EMBL" id="PZF71662.1"/>
    </source>
</evidence>
<dbReference type="Pfam" id="PF00593">
    <property type="entry name" value="TonB_dep_Rec_b-barrel"/>
    <property type="match status" value="1"/>
</dbReference>
<gene>
    <name evidence="15" type="ORF">DN068_16470</name>
</gene>
<evidence type="ECO:0000256" key="5">
    <source>
        <dbReference type="ARBA" id="ARBA00022729"/>
    </source>
</evidence>
<proteinExistence type="inferred from homology"/>
<evidence type="ECO:0000256" key="8">
    <source>
        <dbReference type="ARBA" id="ARBA00023170"/>
    </source>
</evidence>
<keyword evidence="3 10" id="KW-1134">Transmembrane beta strand</keyword>
<protein>
    <recommendedName>
        <fullName evidence="17">TonB-dependent receptor</fullName>
    </recommendedName>
</protein>
<comment type="caution">
    <text evidence="15">The sequence shown here is derived from an EMBL/GenBank/DDBJ whole genome shotgun (WGS) entry which is preliminary data.</text>
</comment>
<name>A0A2W2ADE5_9BACT</name>
<dbReference type="SUPFAM" id="SSF49464">
    <property type="entry name" value="Carboxypeptidase regulatory domain-like"/>
    <property type="match status" value="1"/>
</dbReference>
<organism evidence="15 16">
    <name type="scientific">Taibaiella soli</name>
    <dbReference type="NCBI Taxonomy" id="1649169"/>
    <lineage>
        <taxon>Bacteria</taxon>
        <taxon>Pseudomonadati</taxon>
        <taxon>Bacteroidota</taxon>
        <taxon>Chitinophagia</taxon>
        <taxon>Chitinophagales</taxon>
        <taxon>Chitinophagaceae</taxon>
        <taxon>Taibaiella</taxon>
    </lineage>
</organism>
<evidence type="ECO:0000259" key="14">
    <source>
        <dbReference type="Pfam" id="PF07715"/>
    </source>
</evidence>
<dbReference type="Gene3D" id="2.40.170.20">
    <property type="entry name" value="TonB-dependent receptor, beta-barrel domain"/>
    <property type="match status" value="1"/>
</dbReference>